<accession>A0A4Y7JZ05</accession>
<keyword evidence="3" id="KW-1003">Cell membrane</keyword>
<dbReference type="InterPro" id="IPR045003">
    <property type="entry name" value="FLA_A"/>
</dbReference>
<dbReference type="PROSITE" id="PS50213">
    <property type="entry name" value="FAS1"/>
    <property type="match status" value="1"/>
</dbReference>
<keyword evidence="5 12" id="KW-0732">Signal</keyword>
<reference evidence="14 15" key="1">
    <citation type="journal article" date="2018" name="Science">
        <title>The opium poppy genome and morphinan production.</title>
        <authorList>
            <person name="Guo L."/>
            <person name="Winzer T."/>
            <person name="Yang X."/>
            <person name="Li Y."/>
            <person name="Ning Z."/>
            <person name="He Z."/>
            <person name="Teodor R."/>
            <person name="Lu Y."/>
            <person name="Bowser T.A."/>
            <person name="Graham I.A."/>
            <person name="Ye K."/>
        </authorList>
    </citation>
    <scope>NUCLEOTIDE SEQUENCE [LARGE SCALE GENOMIC DNA]</scope>
    <source>
        <strain evidence="15">cv. HN1</strain>
        <tissue evidence="14">Leaves</tissue>
    </source>
</reference>
<evidence type="ECO:0000256" key="5">
    <source>
        <dbReference type="ARBA" id="ARBA00022729"/>
    </source>
</evidence>
<evidence type="ECO:0000256" key="1">
    <source>
        <dbReference type="ARBA" id="ARBA00004609"/>
    </source>
</evidence>
<keyword evidence="4" id="KW-0336">GPI-anchor</keyword>
<feature type="signal peptide" evidence="12">
    <location>
        <begin position="1"/>
        <end position="28"/>
    </location>
</feature>
<evidence type="ECO:0000256" key="3">
    <source>
        <dbReference type="ARBA" id="ARBA00022475"/>
    </source>
</evidence>
<evidence type="ECO:0000313" key="14">
    <source>
        <dbReference type="EMBL" id="RZC65290.1"/>
    </source>
</evidence>
<name>A0A4Y7JZ05_PAPSO</name>
<dbReference type="GO" id="GO:0098552">
    <property type="term" value="C:side of membrane"/>
    <property type="evidence" value="ECO:0007669"/>
    <property type="project" value="UniProtKB-KW"/>
</dbReference>
<comment type="function">
    <text evidence="9">May be a cell surface adhesion protein.</text>
</comment>
<evidence type="ECO:0000256" key="8">
    <source>
        <dbReference type="ARBA" id="ARBA00023180"/>
    </source>
</evidence>
<feature type="region of interest" description="Disordered" evidence="10">
    <location>
        <begin position="188"/>
        <end position="218"/>
    </location>
</feature>
<dbReference type="GO" id="GO:0009834">
    <property type="term" value="P:plant-type secondary cell wall biogenesis"/>
    <property type="evidence" value="ECO:0007669"/>
    <property type="project" value="UniProtKB-ARBA"/>
</dbReference>
<keyword evidence="15" id="KW-1185">Reference proteome</keyword>
<feature type="chain" id="PRO_5021285667" description="FAS1 domain-containing protein" evidence="12">
    <location>
        <begin position="29"/>
        <end position="242"/>
    </location>
</feature>
<dbReference type="Proteomes" id="UP000316621">
    <property type="component" value="Chromosome 6"/>
</dbReference>
<keyword evidence="11" id="KW-1133">Transmembrane helix</keyword>
<gene>
    <name evidence="14" type="ORF">C5167_008983</name>
</gene>
<proteinExistence type="inferred from homology"/>
<dbReference type="SUPFAM" id="SSF82153">
    <property type="entry name" value="FAS1 domain"/>
    <property type="match status" value="1"/>
</dbReference>
<dbReference type="InterPro" id="IPR000782">
    <property type="entry name" value="FAS1_domain"/>
</dbReference>
<evidence type="ECO:0000256" key="2">
    <source>
        <dbReference type="ARBA" id="ARBA00007843"/>
    </source>
</evidence>
<evidence type="ECO:0000256" key="9">
    <source>
        <dbReference type="ARBA" id="ARBA00024686"/>
    </source>
</evidence>
<dbReference type="Pfam" id="PF02469">
    <property type="entry name" value="Fasciclin"/>
    <property type="match status" value="1"/>
</dbReference>
<feature type="domain" description="FAS1" evidence="13">
    <location>
        <begin position="37"/>
        <end position="181"/>
    </location>
</feature>
<dbReference type="FunFam" id="2.30.180.10:FF:000006">
    <property type="entry name" value="Fasciclin-like arabinogalactan protein 11"/>
    <property type="match status" value="1"/>
</dbReference>
<evidence type="ECO:0000256" key="6">
    <source>
        <dbReference type="ARBA" id="ARBA00022974"/>
    </source>
</evidence>
<evidence type="ECO:0000313" key="15">
    <source>
        <dbReference type="Proteomes" id="UP000316621"/>
    </source>
</evidence>
<keyword evidence="8" id="KW-0325">Glycoprotein</keyword>
<evidence type="ECO:0000256" key="7">
    <source>
        <dbReference type="ARBA" id="ARBA00023136"/>
    </source>
</evidence>
<dbReference type="OrthoDB" id="286301at2759"/>
<comment type="similarity">
    <text evidence="2">Belongs to the fasciclin-like AGP family.</text>
</comment>
<dbReference type="SMART" id="SM00554">
    <property type="entry name" value="FAS1"/>
    <property type="match status" value="1"/>
</dbReference>
<keyword evidence="4" id="KW-0449">Lipoprotein</keyword>
<dbReference type="GO" id="GO:0005886">
    <property type="term" value="C:plasma membrane"/>
    <property type="evidence" value="ECO:0007669"/>
    <property type="project" value="UniProtKB-SubCell"/>
</dbReference>
<feature type="transmembrane region" description="Helical" evidence="11">
    <location>
        <begin position="224"/>
        <end position="241"/>
    </location>
</feature>
<evidence type="ECO:0000256" key="4">
    <source>
        <dbReference type="ARBA" id="ARBA00022622"/>
    </source>
</evidence>
<sequence>MASSSSLFILFTVTVQCLILALAPQTQAQAPTAPGGPINLTQILEKGGQFTTFMRLLNSTQVSSQVNSQIKTSSEGMTIFAPSDNAFNNLKPGTLNGLSLQEQIELVLYHVLPKYYSMVNFQTVSNPVRTQASDQGGKPFGLDFTTTSNQVNISTGIVATQLNNALRQEFPLGVYQVDQVLFPNELFGPKTPSATSPSSEDPADAKAPGTKAGGKGDNSGSNNIGFSMIFGFGLVLMGIMFQ</sequence>
<evidence type="ECO:0000256" key="12">
    <source>
        <dbReference type="SAM" id="SignalP"/>
    </source>
</evidence>
<dbReference type="AlphaFoldDB" id="A0A4Y7JZ05"/>
<protein>
    <recommendedName>
        <fullName evidence="13">FAS1 domain-containing protein</fullName>
    </recommendedName>
</protein>
<dbReference type="PANTHER" id="PTHR32077:SF54">
    <property type="entry name" value="FASCICLIN-LIKE ARABINOGALACTAN PROTEIN 13-RELATED"/>
    <property type="match status" value="1"/>
</dbReference>
<evidence type="ECO:0000259" key="13">
    <source>
        <dbReference type="PROSITE" id="PS50213"/>
    </source>
</evidence>
<keyword evidence="11" id="KW-0812">Transmembrane</keyword>
<dbReference type="STRING" id="3469.A0A4Y7JZ05"/>
<evidence type="ECO:0000256" key="10">
    <source>
        <dbReference type="SAM" id="MobiDB-lite"/>
    </source>
</evidence>
<evidence type="ECO:0000256" key="11">
    <source>
        <dbReference type="SAM" id="Phobius"/>
    </source>
</evidence>
<dbReference type="EMBL" id="CM010720">
    <property type="protein sequence ID" value="RZC65290.1"/>
    <property type="molecule type" value="Genomic_DNA"/>
</dbReference>
<dbReference type="OMA" id="GSGEMNT"/>
<dbReference type="InterPro" id="IPR036378">
    <property type="entry name" value="FAS1_dom_sf"/>
</dbReference>
<dbReference type="PANTHER" id="PTHR32077">
    <property type="entry name" value="FASCICLIN-LIKE ARABINOGALACTAN PROTEIN"/>
    <property type="match status" value="1"/>
</dbReference>
<comment type="subcellular location">
    <subcellularLocation>
        <location evidence="1">Cell membrane</location>
        <topology evidence="1">Lipid-anchor</topology>
        <topology evidence="1">GPI-anchor</topology>
    </subcellularLocation>
</comment>
<dbReference type="Gene3D" id="2.30.180.10">
    <property type="entry name" value="FAS1 domain"/>
    <property type="match status" value="1"/>
</dbReference>
<keyword evidence="7 11" id="KW-0472">Membrane</keyword>
<keyword evidence="6" id="KW-0654">Proteoglycan</keyword>
<organism evidence="14 15">
    <name type="scientific">Papaver somniferum</name>
    <name type="common">Opium poppy</name>
    <dbReference type="NCBI Taxonomy" id="3469"/>
    <lineage>
        <taxon>Eukaryota</taxon>
        <taxon>Viridiplantae</taxon>
        <taxon>Streptophyta</taxon>
        <taxon>Embryophyta</taxon>
        <taxon>Tracheophyta</taxon>
        <taxon>Spermatophyta</taxon>
        <taxon>Magnoliopsida</taxon>
        <taxon>Ranunculales</taxon>
        <taxon>Papaveraceae</taxon>
        <taxon>Papaveroideae</taxon>
        <taxon>Papaver</taxon>
    </lineage>
</organism>
<dbReference type="Gramene" id="RZC65290">
    <property type="protein sequence ID" value="RZC65290"/>
    <property type="gene ID" value="C5167_008983"/>
</dbReference>